<gene>
    <name evidence="4" type="ORF">ABT272_08875</name>
</gene>
<keyword evidence="5" id="KW-1185">Reference proteome</keyword>
<evidence type="ECO:0000313" key="4">
    <source>
        <dbReference type="EMBL" id="MER6427847.1"/>
    </source>
</evidence>
<dbReference type="RefSeq" id="WP_333760897.1">
    <property type="nucleotide sequence ID" value="NZ_JBEPAB010000004.1"/>
</dbReference>
<keyword evidence="2" id="KW-0812">Transmembrane</keyword>
<feature type="transmembrane region" description="Helical" evidence="2">
    <location>
        <begin position="147"/>
        <end position="170"/>
    </location>
</feature>
<name>A0ABV1U3S8_9ACTN</name>
<feature type="domain" description="DUF6545" evidence="3">
    <location>
        <begin position="253"/>
        <end position="375"/>
    </location>
</feature>
<keyword evidence="2" id="KW-0472">Membrane</keyword>
<feature type="region of interest" description="Disordered" evidence="1">
    <location>
        <begin position="378"/>
        <end position="397"/>
    </location>
</feature>
<feature type="transmembrane region" description="Helical" evidence="2">
    <location>
        <begin position="182"/>
        <end position="200"/>
    </location>
</feature>
<dbReference type="Pfam" id="PF20182">
    <property type="entry name" value="DUF6545"/>
    <property type="match status" value="1"/>
</dbReference>
<organism evidence="4 5">
    <name type="scientific">Streptomyces sp. 900105245</name>
    <dbReference type="NCBI Taxonomy" id="3154379"/>
    <lineage>
        <taxon>Bacteria</taxon>
        <taxon>Bacillati</taxon>
        <taxon>Actinomycetota</taxon>
        <taxon>Actinomycetes</taxon>
        <taxon>Kitasatosporales</taxon>
        <taxon>Streptomycetaceae</taxon>
        <taxon>Streptomyces</taxon>
    </lineage>
</organism>
<reference evidence="4 5" key="1">
    <citation type="submission" date="2024-06" db="EMBL/GenBank/DDBJ databases">
        <title>The Natural Products Discovery Center: Release of the First 8490 Sequenced Strains for Exploring Actinobacteria Biosynthetic Diversity.</title>
        <authorList>
            <person name="Kalkreuter E."/>
            <person name="Kautsar S.A."/>
            <person name="Yang D."/>
            <person name="Bader C.D."/>
            <person name="Teijaro C.N."/>
            <person name="Fluegel L."/>
            <person name="Davis C.M."/>
            <person name="Simpson J.R."/>
            <person name="Lauterbach L."/>
            <person name="Steele A.D."/>
            <person name="Gui C."/>
            <person name="Meng S."/>
            <person name="Li G."/>
            <person name="Viehrig K."/>
            <person name="Ye F."/>
            <person name="Su P."/>
            <person name="Kiefer A.F."/>
            <person name="Nichols A."/>
            <person name="Cepeda A.J."/>
            <person name="Yan W."/>
            <person name="Fan B."/>
            <person name="Jiang Y."/>
            <person name="Adhikari A."/>
            <person name="Zheng C.-J."/>
            <person name="Schuster L."/>
            <person name="Cowan T.M."/>
            <person name="Smanski M.J."/>
            <person name="Chevrette M.G."/>
            <person name="De Carvalho L.P.S."/>
            <person name="Shen B."/>
        </authorList>
    </citation>
    <scope>NUCLEOTIDE SEQUENCE [LARGE SCALE GENOMIC DNA]</scope>
    <source>
        <strain evidence="4 5">NPDC001166</strain>
    </source>
</reference>
<keyword evidence="2" id="KW-1133">Transmembrane helix</keyword>
<evidence type="ECO:0000259" key="3">
    <source>
        <dbReference type="Pfam" id="PF20182"/>
    </source>
</evidence>
<dbReference type="InterPro" id="IPR046675">
    <property type="entry name" value="DUF6545"/>
</dbReference>
<evidence type="ECO:0000256" key="2">
    <source>
        <dbReference type="SAM" id="Phobius"/>
    </source>
</evidence>
<dbReference type="Proteomes" id="UP001470023">
    <property type="component" value="Unassembled WGS sequence"/>
</dbReference>
<sequence length="397" mass="43780">MSTGSLVYNPYTGVAVLLVVVLLYKVPALVRAWRNPLVRQVGGLLTVACCVFIFVVPSTIKKVNDVTGVTNFSAPWVYSLLTGFCASCLLLIIKWRGGLEVKVRRATFWVYGSYGAVVTALWVLFALGDHHVERVKDLDTFYATTPYMREMIVLYLLAHTVAVLITSALLWSWESRVRGTGWLHVGVVVLGVGYALNLAYDVAKVIPVVARWTGRTGLDWMSTDLAPLIASLGGLLIGIGFVLPHAAERFSHRWSARRLYWALRPLGRVLQMVPAASAPVALGRFESLDLRLTHRQTFIRDALRQVGPFMDADLREATRERHLAAGDDHAVAEAAADAAVILDAVPRLHVSSKPQHPVPRPAESMRDLAAISRAIRRSPRVRSAHRAVPNQEESVNS</sequence>
<dbReference type="NCBIfam" id="NF042915">
    <property type="entry name" value="MAB_1171c_fam"/>
    <property type="match status" value="1"/>
</dbReference>
<dbReference type="EMBL" id="JBEPAZ010000005">
    <property type="protein sequence ID" value="MER6427847.1"/>
    <property type="molecule type" value="Genomic_DNA"/>
</dbReference>
<comment type="caution">
    <text evidence="4">The sequence shown here is derived from an EMBL/GenBank/DDBJ whole genome shotgun (WGS) entry which is preliminary data.</text>
</comment>
<feature type="transmembrane region" description="Helical" evidence="2">
    <location>
        <begin position="108"/>
        <end position="127"/>
    </location>
</feature>
<feature type="transmembrane region" description="Helical" evidence="2">
    <location>
        <begin position="6"/>
        <end position="24"/>
    </location>
</feature>
<evidence type="ECO:0000256" key="1">
    <source>
        <dbReference type="SAM" id="MobiDB-lite"/>
    </source>
</evidence>
<evidence type="ECO:0000313" key="5">
    <source>
        <dbReference type="Proteomes" id="UP001470023"/>
    </source>
</evidence>
<dbReference type="InterPro" id="IPR050039">
    <property type="entry name" value="MAB_1171c-like"/>
</dbReference>
<protein>
    <submittedName>
        <fullName evidence="4">MAB_1171c family putative transporter</fullName>
    </submittedName>
</protein>
<accession>A0ABV1U3S8</accession>
<feature type="transmembrane region" description="Helical" evidence="2">
    <location>
        <begin position="76"/>
        <end position="96"/>
    </location>
</feature>
<feature type="transmembrane region" description="Helical" evidence="2">
    <location>
        <begin position="36"/>
        <end position="56"/>
    </location>
</feature>
<feature type="transmembrane region" description="Helical" evidence="2">
    <location>
        <begin position="220"/>
        <end position="243"/>
    </location>
</feature>
<proteinExistence type="predicted"/>